<evidence type="ECO:0008006" key="5">
    <source>
        <dbReference type="Google" id="ProtNLM"/>
    </source>
</evidence>
<feature type="region of interest" description="Disordered" evidence="1">
    <location>
        <begin position="71"/>
        <end position="92"/>
    </location>
</feature>
<evidence type="ECO:0000313" key="3">
    <source>
        <dbReference type="EMBL" id="WLQ62091.1"/>
    </source>
</evidence>
<accession>A0ABY9J2X8</accession>
<dbReference type="RefSeq" id="WP_147961701.1">
    <property type="nucleotide sequence ID" value="NZ_CP120983.1"/>
</dbReference>
<dbReference type="EMBL" id="CP120983">
    <property type="protein sequence ID" value="WLQ62091.1"/>
    <property type="molecule type" value="Genomic_DNA"/>
</dbReference>
<organism evidence="3 4">
    <name type="scientific">Streptomyces glycanivorans</name>
    <dbReference type="NCBI Taxonomy" id="3033808"/>
    <lineage>
        <taxon>Bacteria</taxon>
        <taxon>Bacillati</taxon>
        <taxon>Actinomycetota</taxon>
        <taxon>Actinomycetes</taxon>
        <taxon>Kitasatosporales</taxon>
        <taxon>Streptomycetaceae</taxon>
        <taxon>Streptomyces</taxon>
    </lineage>
</organism>
<feature type="transmembrane region" description="Helical" evidence="2">
    <location>
        <begin position="25"/>
        <end position="45"/>
    </location>
</feature>
<reference evidence="3 4" key="1">
    <citation type="submission" date="2023-03" db="EMBL/GenBank/DDBJ databases">
        <title>Isolation and description of six Streptomyces strains from soil environments, able to metabolize different microbial glucans.</title>
        <authorList>
            <person name="Widen T."/>
            <person name="Larsbrink J."/>
        </authorList>
    </citation>
    <scope>NUCLEOTIDE SEQUENCE [LARGE SCALE GENOMIC DNA]</scope>
    <source>
        <strain evidence="3 4">Alt3</strain>
    </source>
</reference>
<keyword evidence="4" id="KW-1185">Reference proteome</keyword>
<evidence type="ECO:0000256" key="2">
    <source>
        <dbReference type="SAM" id="Phobius"/>
    </source>
</evidence>
<feature type="transmembrane region" description="Helical" evidence="2">
    <location>
        <begin position="51"/>
        <end position="69"/>
    </location>
</feature>
<keyword evidence="2" id="KW-1133">Transmembrane helix</keyword>
<name>A0ABY9J2X8_9ACTN</name>
<keyword evidence="2" id="KW-0812">Transmembrane</keyword>
<gene>
    <name evidence="3" type="ORF">P8A20_00120</name>
</gene>
<sequence>MAASEWERFTQARAGQRFKIAARHIIRRPLLIIGLISVLVLFNLLKDTLPLAYGLAAPAMTVLVMASMGRYRRPPEDTTPEDASLPADTDGK</sequence>
<dbReference type="Proteomes" id="UP001224433">
    <property type="component" value="Chromosome"/>
</dbReference>
<evidence type="ECO:0000313" key="4">
    <source>
        <dbReference type="Proteomes" id="UP001224433"/>
    </source>
</evidence>
<evidence type="ECO:0000256" key="1">
    <source>
        <dbReference type="SAM" id="MobiDB-lite"/>
    </source>
</evidence>
<protein>
    <recommendedName>
        <fullName evidence="5">DUF3099 domain-containing protein</fullName>
    </recommendedName>
</protein>
<keyword evidence="2" id="KW-0472">Membrane</keyword>
<proteinExistence type="predicted"/>